<evidence type="ECO:0000256" key="8">
    <source>
        <dbReference type="SAM" id="MobiDB-lite"/>
    </source>
</evidence>
<feature type="domain" description="Pycsar effector protein" evidence="10">
    <location>
        <begin position="5"/>
        <end position="169"/>
    </location>
</feature>
<evidence type="ECO:0000313" key="11">
    <source>
        <dbReference type="EMBL" id="MDV0445957.1"/>
    </source>
</evidence>
<feature type="transmembrane region" description="Helical" evidence="9">
    <location>
        <begin position="53"/>
        <end position="74"/>
    </location>
</feature>
<feature type="transmembrane region" description="Helical" evidence="9">
    <location>
        <begin position="148"/>
        <end position="172"/>
    </location>
</feature>
<evidence type="ECO:0000256" key="7">
    <source>
        <dbReference type="ARBA" id="ARBA00023136"/>
    </source>
</evidence>
<keyword evidence="7 9" id="KW-0472">Membrane</keyword>
<dbReference type="InterPro" id="IPR043760">
    <property type="entry name" value="PycTM_dom"/>
</dbReference>
<evidence type="ECO:0000259" key="10">
    <source>
        <dbReference type="Pfam" id="PF18967"/>
    </source>
</evidence>
<evidence type="ECO:0000256" key="1">
    <source>
        <dbReference type="ARBA" id="ARBA00004236"/>
    </source>
</evidence>
<comment type="subcellular location">
    <subcellularLocation>
        <location evidence="1">Cell membrane</location>
    </subcellularLocation>
</comment>
<keyword evidence="4" id="KW-0547">Nucleotide-binding</keyword>
<accession>A0ABU3VRB7</accession>
<keyword evidence="12" id="KW-1185">Reference proteome</keyword>
<proteinExistence type="predicted"/>
<feature type="region of interest" description="Disordered" evidence="8">
    <location>
        <begin position="228"/>
        <end position="247"/>
    </location>
</feature>
<keyword evidence="6" id="KW-0051">Antiviral defense</keyword>
<keyword evidence="5 9" id="KW-1133">Transmembrane helix</keyword>
<evidence type="ECO:0000256" key="3">
    <source>
        <dbReference type="ARBA" id="ARBA00022692"/>
    </source>
</evidence>
<reference evidence="11 12" key="1">
    <citation type="submission" date="2023-06" db="EMBL/GenBank/DDBJ databases">
        <title>Genome sequence of Methanimicrococcus sp. At1.</title>
        <authorList>
            <person name="Protasov E."/>
            <person name="Platt K."/>
            <person name="Poehlein A."/>
            <person name="Daniel R."/>
            <person name="Brune A."/>
        </authorList>
    </citation>
    <scope>NUCLEOTIDE SEQUENCE [LARGE SCALE GENOMIC DNA]</scope>
    <source>
        <strain evidence="11 12">At1</strain>
    </source>
</reference>
<sequence length="247" mass="29058">MRDFLYQTYDMVLERLRYAEAKNTIIVTLLGVLIIGAFRIYDETPYRPEIATVYFWCFLIFASLGIITVITSFMPNIKLQYLYKSKNPLPSDSLIYYEHVAKFDDAKQYISAVNRTYFNNEETAGNLDYDLAAQIILNSRSVYRKSVLSYYAIVFTVCAILTPLVGGLYILFSRYFYWSSDDSGKTTLKFGKKKKSKETEEIKEIRHNPRYNFSRYFKPHTSKKEIREIERNDQSAVSQNFDEFKKD</sequence>
<dbReference type="Proteomes" id="UP001272052">
    <property type="component" value="Unassembled WGS sequence"/>
</dbReference>
<protein>
    <recommendedName>
        <fullName evidence="10">Pycsar effector protein domain-containing protein</fullName>
    </recommendedName>
</protein>
<organism evidence="11 12">
    <name type="scientific">Methanimicrococcus hacksteinii</name>
    <dbReference type="NCBI Taxonomy" id="3028293"/>
    <lineage>
        <taxon>Archaea</taxon>
        <taxon>Methanobacteriati</taxon>
        <taxon>Methanobacteriota</taxon>
        <taxon>Stenosarchaea group</taxon>
        <taxon>Methanomicrobia</taxon>
        <taxon>Methanosarcinales</taxon>
        <taxon>Methanosarcinaceae</taxon>
        <taxon>Methanimicrococcus</taxon>
    </lineage>
</organism>
<evidence type="ECO:0000256" key="5">
    <source>
        <dbReference type="ARBA" id="ARBA00022989"/>
    </source>
</evidence>
<evidence type="ECO:0000313" key="12">
    <source>
        <dbReference type="Proteomes" id="UP001272052"/>
    </source>
</evidence>
<keyword evidence="3 9" id="KW-0812">Transmembrane</keyword>
<evidence type="ECO:0000256" key="6">
    <source>
        <dbReference type="ARBA" id="ARBA00023118"/>
    </source>
</evidence>
<evidence type="ECO:0000256" key="2">
    <source>
        <dbReference type="ARBA" id="ARBA00022475"/>
    </source>
</evidence>
<keyword evidence="2" id="KW-1003">Cell membrane</keyword>
<feature type="transmembrane region" description="Helical" evidence="9">
    <location>
        <begin position="21"/>
        <end position="41"/>
    </location>
</feature>
<evidence type="ECO:0000256" key="9">
    <source>
        <dbReference type="SAM" id="Phobius"/>
    </source>
</evidence>
<evidence type="ECO:0000256" key="4">
    <source>
        <dbReference type="ARBA" id="ARBA00022741"/>
    </source>
</evidence>
<dbReference type="RefSeq" id="WP_318786393.1">
    <property type="nucleotide sequence ID" value="NZ_JAWDKC010000028.1"/>
</dbReference>
<dbReference type="EMBL" id="JAWDKC010000028">
    <property type="protein sequence ID" value="MDV0445957.1"/>
    <property type="molecule type" value="Genomic_DNA"/>
</dbReference>
<comment type="caution">
    <text evidence="11">The sequence shown here is derived from an EMBL/GenBank/DDBJ whole genome shotgun (WGS) entry which is preliminary data.</text>
</comment>
<dbReference type="Pfam" id="PF18967">
    <property type="entry name" value="PycTM"/>
    <property type="match status" value="1"/>
</dbReference>
<name>A0ABU3VRB7_9EURY</name>
<gene>
    <name evidence="11" type="ORF">MmiAt1_15610</name>
</gene>